<dbReference type="InterPro" id="IPR050708">
    <property type="entry name" value="T6SS_VgrG/RHS"/>
</dbReference>
<comment type="caution">
    <text evidence="2">The sequence shown here is derived from an EMBL/GenBank/DDBJ whole genome shotgun (WGS) entry which is preliminary data.</text>
</comment>
<dbReference type="Proteomes" id="UP001597260">
    <property type="component" value="Unassembled WGS sequence"/>
</dbReference>
<dbReference type="InterPro" id="IPR022385">
    <property type="entry name" value="Rhs_assc_core"/>
</dbReference>
<dbReference type="RefSeq" id="WP_377571856.1">
    <property type="nucleotide sequence ID" value="NZ_JBHTMP010000023.1"/>
</dbReference>
<reference evidence="3" key="1">
    <citation type="journal article" date="2019" name="Int. J. Syst. Evol. Microbiol.">
        <title>The Global Catalogue of Microorganisms (GCM) 10K type strain sequencing project: providing services to taxonomists for standard genome sequencing and annotation.</title>
        <authorList>
            <consortium name="The Broad Institute Genomics Platform"/>
            <consortium name="The Broad Institute Genome Sequencing Center for Infectious Disease"/>
            <person name="Wu L."/>
            <person name="Ma J."/>
        </authorList>
    </citation>
    <scope>NUCLEOTIDE SEQUENCE [LARGE SCALE GENOMIC DNA]</scope>
    <source>
        <strain evidence="3">JCM 31037</strain>
    </source>
</reference>
<dbReference type="NCBIfam" id="TIGR03696">
    <property type="entry name" value="Rhs_assc_core"/>
    <property type="match status" value="1"/>
</dbReference>
<dbReference type="InterPro" id="IPR033803">
    <property type="entry name" value="CBD-like_Golvesin-Xly"/>
</dbReference>
<organism evidence="2 3">
    <name type="scientific">Micromonospora sonneratiae</name>
    <dbReference type="NCBI Taxonomy" id="1184706"/>
    <lineage>
        <taxon>Bacteria</taxon>
        <taxon>Bacillati</taxon>
        <taxon>Actinomycetota</taxon>
        <taxon>Actinomycetes</taxon>
        <taxon>Micromonosporales</taxon>
        <taxon>Micromonosporaceae</taxon>
        <taxon>Micromonospora</taxon>
    </lineage>
</organism>
<name>A0ABW3YE23_9ACTN</name>
<proteinExistence type="predicted"/>
<dbReference type="Pfam" id="PF25275">
    <property type="entry name" value="Golvesin_C"/>
    <property type="match status" value="2"/>
</dbReference>
<evidence type="ECO:0000313" key="3">
    <source>
        <dbReference type="Proteomes" id="UP001597260"/>
    </source>
</evidence>
<dbReference type="SMART" id="SM00306">
    <property type="entry name" value="HintN"/>
    <property type="match status" value="1"/>
</dbReference>
<protein>
    <submittedName>
        <fullName evidence="2">DNRLRE domain-containing protein</fullName>
    </submittedName>
</protein>
<dbReference type="PROSITE" id="PS50818">
    <property type="entry name" value="INTEIN_C_TER"/>
    <property type="match status" value="1"/>
</dbReference>
<dbReference type="SUPFAM" id="SSF51294">
    <property type="entry name" value="Hedgehog/intein (Hint) domain"/>
    <property type="match status" value="1"/>
</dbReference>
<dbReference type="InterPro" id="IPR031325">
    <property type="entry name" value="RHS_repeat"/>
</dbReference>
<accession>A0ABW3YE23</accession>
<dbReference type="NCBIfam" id="NF033679">
    <property type="entry name" value="DNRLRE_dom"/>
    <property type="match status" value="2"/>
</dbReference>
<dbReference type="NCBIfam" id="TIGR01643">
    <property type="entry name" value="YD_repeat_2x"/>
    <property type="match status" value="3"/>
</dbReference>
<feature type="domain" description="Hint" evidence="1">
    <location>
        <begin position="2746"/>
        <end position="2851"/>
    </location>
</feature>
<gene>
    <name evidence="2" type="ORF">ACFQ4H_16515</name>
</gene>
<dbReference type="Gene3D" id="2.180.10.10">
    <property type="entry name" value="RHS repeat-associated core"/>
    <property type="match status" value="4"/>
</dbReference>
<sequence length="3018" mass="327892">MKRLRGALVVALLLALVVGVGGVETLPPGGPDRLAGEKAAADQDSGLLSRLGDAARALVGGGSTTPRQERVSPGLTVERTAPAGRTVKPAKRVREVVARRTATTRVFEMSDGRVQAEVSTKARLYRDAAGRYQPIDTRVRAAGAGAYANTSNTFTSRFAGRSDDLARFELGGERVVLGLPGASRSAQSQVDGDTITYPDLLDGADVSYQVTSQALKELITLKRASAAASVTFRLDPGRLRVSQREDQAIEFRDPDSGRVLLVMPAPFMFDSRDDAGSPYGKVWSDKVTQKLATIGGVTTVTIAADREWLADPARVFPVTVDPTIKIQPTVSQSEDAMITSDDPNGNYDGNWRLSVGTTTSSRARSLVRFDLSSVPSNATIDSASLQMYFDQEHTTNEYDVPLEARQVTAPWSESSVTWASINTSMGTGAATVVTVDDSETSKIGVSGDWPVSTNTDLIKYGINGTYRFNKNTVAGETFTWVPTLPEDGNYTVDAHYVAASDRSTAAPYTVHHNGGSATKTVNQQGPLPAHWATLGTFPFSAGTTGRVVLGDTGVSDSVAVNADAVRLTKAGAVKKANESSVWHSYPVTNLVQSWLTGTPNYGFMLKAADETNLGRGGPRYEAAEYAYNGENENTPKLIINYGRPGVSLDPPTKIYSTGAELKWSGYTGSDIVEYQVHRSVWQTYTPSAATLVAPVARTATTFTDTTAVPTPVDSTDPFGQVYYYMVAVKTADGSLIPAPTQIVRLPRAGRVVQILQGDAADTTLSSTRSTTGHDVLAGNPWLMVANDSSTYGTTRAVIRFPGVSAIPANAQILDAEFDLWSVSTPTPANATYEVHALNRSFDEATASWSKADAVNNWTTAGGDFDPAVPDAVTGNTDDPAWRIWYVKDAVQGWVAGTSSNNGLLVKLANETTPAERTIFLSSEAAEPQLRPKLVVTYIEPIAESTYYAPATPAQVAPASTYSAPVTVSNPTRTDWKATDWELSYQWERADGSPATDASNQVATALPKDIPAGGTVDIAAQVKTPVASTEGNKRTDYVLKWQLRNKATGKWLSETTPIAPLPQNVAVEEPTSDQLGLEKFYSYAGKNTGAGGTLMNNLYAGNTVWSYDAFSNPSRGLSTFVRLAYNSLDTSDTVAGYGWSLQASSMMRLGTPLDFHPNPNPTKVTLTDGDGTSHWFTWDAAAGRWKSPKGVHLYLQRLVECGNKTEESRAWLLTRPDRTQFFYDCDGYLSAVADNNGNELLFTYEERKSNNKPTKFLKYLTDPTGRQTLTIDYYGKGEDYDYIDDTTWTRQSATRLTNPHIIDHVRQITDVSGRKLTFTYTDKGLLGELIDGAGSDQPKVFKFAYDMTQGNKNVKLVRVTDPRGNATNLAYYSPPQDDPKFHWATKTYTDRLGHPSQFAYTDPDGPQGNTIHTTVTDAENHATTYQMDGYGRPTQTTNAKNQVTKLGWDDDHNVVRLEEPNGAVSTWSYDPKTGYPLESKDAEAVRNGTPGTVLTYQYQLDGYVADLTSKTSPEGRKSTFGYTLEGDLEWVVDPLGNTTTDPNDYRTSYTYDDWGQLLTATDANGNVTTNSSFDPNGYPRTITDALGKSTAFVYDVRGQVLKVTDALGKETTQTYDTFGRLLVSKVPKDQAAEKFITTPAPVYDPNDNVTESTAPNGAVSTAVYDPADQLTYTLAPVDQAGDPERKTSFTYDKVGNLLTTTEPKGNLTATAGDYVTTNTYDEVYQLTQVVNAAGHRISYEYDTVGNVVTVIDPRKNVTADTADYTTKYTYDWAYRLIRTTDALGKYTTTTYDRDGLVTASTDQLGYTTQVTLDARGNPTEVKVPHRDTAGVISYNTTRYEYDQVGNRTKVISPRGVATTDDPDDFTEVAVYDALNRIKETHTAYDRDHARYNAPDRTIYSYDDIGRLTTVSMPPSAGESVRNDTSYTYFDNGWTRSSTDPWDIVATYDYDQLGAQTARTLTSAGGSSNRTMTWTYYPDGKLKTRADDGVPVGRQVVLVDNSDFNNTTVTGTWAAAGTAAGRYGHNYATNAAGTGADKFTWQLNTPQAGTYEVFARYPQVTGAAADARYTVTHSGGSTVKTVDQTTNSGTWVSLGSYSFAEGNTHSISLSDQASGTVVADAVKLVRDNSNDTDNEKHDYAYQYDANGNLTTITDASPGTRVDTYTVTYTGLNQVQKVIEAKAGTTVNTTTFGYNENSAPKTREHGKQYATYEYDARDLLSKVTNGKSATDADPKVTTYTYTDRGERLREVKGNGNTVDYTYYLDGRLKTQVEKKPNGTLVSDHVIEYDANGNRSRDTSTKMNADNHAATLSSVTDYAYDPRNRISSVTITGTGAGTETYVHDANNNVIEQTIKGTTTSFNYDRNRLLTATAGGSTASYNYDPFGRLDTITSAGTVIERNVYDGFDHVIENRKDNGTSTSTTKYTFDPLDRTTTKTTDAGTAKEKTTVFNYLGLSTEVLDEEVAGTVTKSYQYSPWGQRLSQVKHNSDGTEEDAYFGYNPHTDVEQLTNAAGDTKATYGYSAYGSNDDAQFTGIDKPDTAEPTKEPYSAYRFNAKRWDQNSGNYDMGFRDYSPGLNRFLSRDTYNGALSDLDLGLNPWTSNRYAFAGGNPISGIENDGHNIFGDIVGGIVDGAKDFVGGVVDGVVGTYNHIVDGYSAAGDTIQAAASGDWDEAGDSAKKLGGTLVAGYTSPYTMVWSMATDIGSTWWTGVQAAAKGDLGTVARSGTKNLLNIGSVAAPTKIPALRGCRGNSFVPSTLVVMADGSRKAIEEIRVGDEVLATDPETGLTEARSVEALIVGEGQKDLVEVTVDTDGADGDKKGSVIATDQHPFWLEDLKRWVDAEDLKPGNWLRTSTGNLVQVIELKEWTQAARVHNLTISGIHTYYVVAGDEPILVHNCGKTPPGVSCNCFPATGAGPNVPPIRVEGAWTRGDIGRGAHGLRPRHLGDRIEIHHADQLPGSPIHELDQVVHRGPGSQLHPNIHNQGVTKAMRAEDTNLHWWYRSQEQGWGFYDPDLWFDNWPD</sequence>
<dbReference type="InterPro" id="IPR006530">
    <property type="entry name" value="YD"/>
</dbReference>
<dbReference type="InterPro" id="IPR030934">
    <property type="entry name" value="Intein_C"/>
</dbReference>
<dbReference type="PANTHER" id="PTHR32305:SF15">
    <property type="entry name" value="PROTEIN RHSA-RELATED"/>
    <property type="match status" value="1"/>
</dbReference>
<dbReference type="InterPro" id="IPR036844">
    <property type="entry name" value="Hint_dom_sf"/>
</dbReference>
<dbReference type="PANTHER" id="PTHR32305">
    <property type="match status" value="1"/>
</dbReference>
<dbReference type="Pfam" id="PF05593">
    <property type="entry name" value="RHS_repeat"/>
    <property type="match status" value="4"/>
</dbReference>
<evidence type="ECO:0000313" key="2">
    <source>
        <dbReference type="EMBL" id="MFD1322702.1"/>
    </source>
</evidence>
<dbReference type="InterPro" id="IPR003587">
    <property type="entry name" value="Hint_dom_N"/>
</dbReference>
<dbReference type="EMBL" id="JBHTMP010000023">
    <property type="protein sequence ID" value="MFD1322702.1"/>
    <property type="molecule type" value="Genomic_DNA"/>
</dbReference>
<dbReference type="Pfam" id="PF07591">
    <property type="entry name" value="PT-HINT"/>
    <property type="match status" value="1"/>
</dbReference>
<keyword evidence="3" id="KW-1185">Reference proteome</keyword>
<dbReference type="CDD" id="cd00081">
    <property type="entry name" value="Hint"/>
    <property type="match status" value="1"/>
</dbReference>
<dbReference type="Gene3D" id="2.170.16.10">
    <property type="entry name" value="Hedgehog/Intein (Hint) domain"/>
    <property type="match status" value="1"/>
</dbReference>
<evidence type="ECO:0000259" key="1">
    <source>
        <dbReference type="SMART" id="SM00306"/>
    </source>
</evidence>